<gene>
    <name evidence="3" type="ORF">ACFOUT_07025</name>
</gene>
<proteinExistence type="predicted"/>
<sequence>MSVVFKNILAFFLTALVSLGTYAQDNEAVTFEMKLSKEKLGLNERLRVDFTMNKDGDNFVPPNFEGFRVLMGPSQSISSSWINGVRSYSKTYSYTLAPTARGAFTIQQASIVIEGKTYKSVPKKVEVTAAVDKPSDQMTVDDVADESLHLVAEVSKASPYLNEALSVVYKLYVAPSISVSNYQPLDNPKYNNFWSQDIPVRRLSAENGTYKGKPYRYVVLKRVVLYPQKSGKLEIEPLSLDVTVDVPTNKRDFFGGRIYSQTNKTVSAGRRTINVKALPEQGKPVNFSGAVGNFDFSVTTNKTALNASESLQAIVEVSGKGNLKLFQLPEPNLPSSLEVYDPEFNEDVRTTLSGSQGKVSNHYTIVPSFKGKYPVPSISFSYFDPNTESYKTINSDEIVINVKEGPLNAAASNATTNSSNKQVVTTGDQFNFIKLNPNLTAIGSNYFFGSTCFYLWLLLPLLLIPAAIAFSKKREAIAGDVVGNRIRRANKLARKYLSKARKELGQKEAFYVALEKALHNYLKAKLKIETSEFSKEKIATLLSEKNVDEETIESFISLLKNCEMARYSPFSNVQMQQDYDKASEVISLLDKQL</sequence>
<feature type="chain" id="PRO_5045141334" evidence="2">
    <location>
        <begin position="24"/>
        <end position="593"/>
    </location>
</feature>
<comment type="caution">
    <text evidence="3">The sequence shown here is derived from an EMBL/GenBank/DDBJ whole genome shotgun (WGS) entry which is preliminary data.</text>
</comment>
<dbReference type="Pfam" id="PF13584">
    <property type="entry name" value="BatD"/>
    <property type="match status" value="2"/>
</dbReference>
<dbReference type="PANTHER" id="PTHR40940">
    <property type="entry name" value="PROTEIN BATD-RELATED"/>
    <property type="match status" value="1"/>
</dbReference>
<evidence type="ECO:0000256" key="1">
    <source>
        <dbReference type="SAM" id="Phobius"/>
    </source>
</evidence>
<keyword evidence="1" id="KW-1133">Transmembrane helix</keyword>
<dbReference type="Proteomes" id="UP001595814">
    <property type="component" value="Unassembled WGS sequence"/>
</dbReference>
<feature type="signal peptide" evidence="2">
    <location>
        <begin position="1"/>
        <end position="23"/>
    </location>
</feature>
<evidence type="ECO:0000313" key="3">
    <source>
        <dbReference type="EMBL" id="MFC4095621.1"/>
    </source>
</evidence>
<dbReference type="PANTHER" id="PTHR40940:SF2">
    <property type="entry name" value="BATD"/>
    <property type="match status" value="1"/>
</dbReference>
<protein>
    <submittedName>
        <fullName evidence="3">BatD family protein</fullName>
    </submittedName>
</protein>
<keyword evidence="1" id="KW-0812">Transmembrane</keyword>
<keyword evidence="2" id="KW-0732">Signal</keyword>
<evidence type="ECO:0000313" key="4">
    <source>
        <dbReference type="Proteomes" id="UP001595814"/>
    </source>
</evidence>
<keyword evidence="4" id="KW-1185">Reference proteome</keyword>
<organism evidence="3 4">
    <name type="scientific">Euzebyella saccharophila</name>
    <dbReference type="NCBI Taxonomy" id="679664"/>
    <lineage>
        <taxon>Bacteria</taxon>
        <taxon>Pseudomonadati</taxon>
        <taxon>Bacteroidota</taxon>
        <taxon>Flavobacteriia</taxon>
        <taxon>Flavobacteriales</taxon>
        <taxon>Flavobacteriaceae</taxon>
        <taxon>Euzebyella</taxon>
    </lineage>
</organism>
<accession>A0ABV8JNA8</accession>
<feature type="transmembrane region" description="Helical" evidence="1">
    <location>
        <begin position="446"/>
        <end position="470"/>
    </location>
</feature>
<evidence type="ECO:0000256" key="2">
    <source>
        <dbReference type="SAM" id="SignalP"/>
    </source>
</evidence>
<dbReference type="InterPro" id="IPR025738">
    <property type="entry name" value="BatD"/>
</dbReference>
<dbReference type="EMBL" id="JBHSAW010000004">
    <property type="protein sequence ID" value="MFC4095621.1"/>
    <property type="molecule type" value="Genomic_DNA"/>
</dbReference>
<dbReference type="RefSeq" id="WP_192460716.1">
    <property type="nucleotide sequence ID" value="NZ_JACYFJ010000001.1"/>
</dbReference>
<keyword evidence="1" id="KW-0472">Membrane</keyword>
<name>A0ABV8JNA8_9FLAO</name>
<reference evidence="4" key="1">
    <citation type="journal article" date="2019" name="Int. J. Syst. Evol. Microbiol.">
        <title>The Global Catalogue of Microorganisms (GCM) 10K type strain sequencing project: providing services to taxonomists for standard genome sequencing and annotation.</title>
        <authorList>
            <consortium name="The Broad Institute Genomics Platform"/>
            <consortium name="The Broad Institute Genome Sequencing Center for Infectious Disease"/>
            <person name="Wu L."/>
            <person name="Ma J."/>
        </authorList>
    </citation>
    <scope>NUCLEOTIDE SEQUENCE [LARGE SCALE GENOMIC DNA]</scope>
    <source>
        <strain evidence="4">CECT 7477</strain>
    </source>
</reference>